<dbReference type="AlphaFoldDB" id="A0A0M3QGT2"/>
<dbReference type="Proteomes" id="UP000060513">
    <property type="component" value="Chromosome"/>
</dbReference>
<accession>A0A0M3QGT2</accession>
<organism evidence="1">
    <name type="scientific">Streptomyces pristinaespiralis</name>
    <dbReference type="NCBI Taxonomy" id="38300"/>
    <lineage>
        <taxon>Bacteria</taxon>
        <taxon>Bacillati</taxon>
        <taxon>Actinomycetota</taxon>
        <taxon>Actinomycetes</taxon>
        <taxon>Kitasatosporales</taxon>
        <taxon>Streptomycetaceae</taxon>
        <taxon>Streptomyces</taxon>
    </lineage>
</organism>
<dbReference type="STRING" id="38300.SPRI_0233"/>
<protein>
    <submittedName>
        <fullName evidence="1">Uncharacterized protein</fullName>
    </submittedName>
</protein>
<sequence length="32" mass="3561">MDVMQTDRSDWIAIASYENLPGRLQPIAAARA</sequence>
<proteinExistence type="predicted"/>
<evidence type="ECO:0000313" key="3">
    <source>
        <dbReference type="Proteomes" id="UP000060513"/>
    </source>
</evidence>
<dbReference type="KEGG" id="spri:SPRI_7120"/>
<gene>
    <name evidence="1" type="ORF">SPRI_0233</name>
    <name evidence="2" type="ORF">SPRI_7120</name>
</gene>
<dbReference type="EMBL" id="CP011340">
    <property type="protein sequence ID" value="ALC18539.1"/>
    <property type="molecule type" value="Genomic_DNA"/>
</dbReference>
<dbReference type="KEGG" id="spri:SPRI_0233"/>
<evidence type="ECO:0000313" key="1">
    <source>
        <dbReference type="EMBL" id="ALC18539.1"/>
    </source>
</evidence>
<evidence type="ECO:0000313" key="2">
    <source>
        <dbReference type="EMBL" id="ALC25426.1"/>
    </source>
</evidence>
<dbReference type="EMBL" id="CP011340">
    <property type="protein sequence ID" value="ALC25426.1"/>
    <property type="molecule type" value="Genomic_DNA"/>
</dbReference>
<name>A0A0M3QGT2_STRPR</name>
<dbReference type="PATRIC" id="fig|38300.4.peg.246"/>
<reference evidence="1 3" key="1">
    <citation type="submission" date="2015-08" db="EMBL/GenBank/DDBJ databases">
        <title>Genome sequence of the pristinamycin over-producing bacterium Streptomyces pristinaespiralis HCCB10218.</title>
        <authorList>
            <person name="Tian J."/>
            <person name="Yang J."/>
            <person name="Li L."/>
            <person name="Ruan L."/>
            <person name="Wei W."/>
            <person name="Zheng G."/>
            <person name="Wei Z."/>
            <person name="Yang S."/>
            <person name="Ge M."/>
            <person name="Jiang W."/>
            <person name="Lu Y."/>
        </authorList>
    </citation>
    <scope>NUCLEOTIDE SEQUENCE [LARGE SCALE GENOMIC DNA]</scope>
    <source>
        <strain evidence="1 3">HCCB 10218</strain>
    </source>
</reference>